<protein>
    <submittedName>
        <fullName evidence="2">Uncharacterized protein</fullName>
    </submittedName>
</protein>
<accession>A0ABP0PLV8</accession>
<dbReference type="Proteomes" id="UP001642464">
    <property type="component" value="Unassembled WGS sequence"/>
</dbReference>
<evidence type="ECO:0000256" key="1">
    <source>
        <dbReference type="SAM" id="MobiDB-lite"/>
    </source>
</evidence>
<evidence type="ECO:0000313" key="3">
    <source>
        <dbReference type="Proteomes" id="UP001642464"/>
    </source>
</evidence>
<evidence type="ECO:0000313" key="2">
    <source>
        <dbReference type="EMBL" id="CAK9077021.1"/>
    </source>
</evidence>
<organism evidence="2 3">
    <name type="scientific">Durusdinium trenchii</name>
    <dbReference type="NCBI Taxonomy" id="1381693"/>
    <lineage>
        <taxon>Eukaryota</taxon>
        <taxon>Sar</taxon>
        <taxon>Alveolata</taxon>
        <taxon>Dinophyceae</taxon>
        <taxon>Suessiales</taxon>
        <taxon>Symbiodiniaceae</taxon>
        <taxon>Durusdinium</taxon>
    </lineage>
</organism>
<feature type="compositionally biased region" description="Basic and acidic residues" evidence="1">
    <location>
        <begin position="41"/>
        <end position="60"/>
    </location>
</feature>
<comment type="caution">
    <text evidence="2">The sequence shown here is derived from an EMBL/GenBank/DDBJ whole genome shotgun (WGS) entry which is preliminary data.</text>
</comment>
<keyword evidence="3" id="KW-1185">Reference proteome</keyword>
<name>A0ABP0PLV8_9DINO</name>
<sequence>MALALWDLLPPGKSWADATEEEARESFLAWPHEQAPMADTRPADHQRPEEHTSWRNAKTADRDAHVDNDALCYPTALPADLDEEVHQFVTTAMRPDAANFGIRLGMWQADLQRRCRGHELRNPFWEIIVYDLQIDLRVEIEAFVRVLHRRCLPVRLLRDWQQRLRQRTRDFRFGRYHWYLLVRRVDLRRPRRAIPMPLEELLGPRPPRPPECTERQALAGNAKLLQNLHDAADALRSVSTYLMEAGLRMPGFEHAEDIDMMSGWLRVWDPPYHRSVRYESVPDFMWNSFKYPAAGNMEEWIQWQLYESQRQAISPLEAVRRLNPTVQGDANFEKLLSLLAAGQATFFYSPLVLDATGDRDHGPSDCTGPGLMILFKYHGFPMAFCFRYTERAFMEKLFWPWVDSLEGMVLRRYLRLPFALLCAQLAEFCDGWDALAFAATCRPAGDAGRMVLQGHRAALDKIIAMIAYLADATLLFPGFGPMDLLDIELRRFQWWQPPWHPCLCLAPYPHRRAYFNRMRQYQMEQWVQDRPYFRGLRPVDVLQRMNPHRTGHARFDNLMEILRTGCASFFYSPATISWQSGGLRFAQPFWAPNLDIVFRYKTFFSVSHAPLYRNAMACEWALLQCRWPWDDGAKQAWLIEHLPLSAWTAHPNQLPDVFTLRNPALGRALFFVGCSTVDLPTGPEDIKVWALPNPGATATQTTIVARRIPREQMAVICNLTIEKEGLRVVFSNVSGSVLRRLPPVALYDKLAQWAGSSPKLQKQPSTADACDLETSKSARF</sequence>
<feature type="region of interest" description="Disordered" evidence="1">
    <location>
        <begin position="758"/>
        <end position="780"/>
    </location>
</feature>
<proteinExistence type="predicted"/>
<gene>
    <name evidence="2" type="ORF">SCF082_LOCUS37033</name>
</gene>
<reference evidence="2 3" key="1">
    <citation type="submission" date="2024-02" db="EMBL/GenBank/DDBJ databases">
        <authorList>
            <person name="Chen Y."/>
            <person name="Shah S."/>
            <person name="Dougan E. K."/>
            <person name="Thang M."/>
            <person name="Chan C."/>
        </authorList>
    </citation>
    <scope>NUCLEOTIDE SEQUENCE [LARGE SCALE GENOMIC DNA]</scope>
</reference>
<feature type="region of interest" description="Disordered" evidence="1">
    <location>
        <begin position="31"/>
        <end position="60"/>
    </location>
</feature>
<dbReference type="EMBL" id="CAXAMM010037358">
    <property type="protein sequence ID" value="CAK9077021.1"/>
    <property type="molecule type" value="Genomic_DNA"/>
</dbReference>